<feature type="binding site" evidence="9">
    <location>
        <position position="457"/>
    </location>
    <ligand>
        <name>Mg(2+)</name>
        <dbReference type="ChEBI" id="CHEBI:18420"/>
    </ligand>
</feature>
<dbReference type="EMBL" id="JMIW01000004">
    <property type="protein sequence ID" value="KEO89691.1"/>
    <property type="molecule type" value="Genomic_DNA"/>
</dbReference>
<evidence type="ECO:0000256" key="9">
    <source>
        <dbReference type="PIRSR" id="PIRSR036565-2"/>
    </source>
</evidence>
<feature type="binding site" evidence="9">
    <location>
        <position position="430"/>
    </location>
    <ligand>
        <name>Mg(2+)</name>
        <dbReference type="ChEBI" id="CHEBI:18420"/>
    </ligand>
</feature>
<sequence length="546" mass="58066">MSLSETLGTVLLNAMKERGADRIFGLPGDFVLPFFRTIAESGILPLHTLSHEPSVGYAADAAGRIGSSLGVAVVTYGAGALNMVNAVAQAYAEKSPLVVISGGPGADEGKLGLSLHHQVKTLSSQFEIFRELTCAQCILNDLETAPIEIARVLDTALSLSRPVYIEIPRDLVDQPCASAPAIALPAANHDAARACAKEVLDRLRSAKSPAILVGVEARRYGLEDKIASLCRKLGVPVATSFMGRGLFADFTLPLVGPYLGSAGDTNIASAIEGADCLLMLGVITCDTNFGVSGRAIDMRASIRALDRTVVLGHHLYPDVSLEALVDALLEIAETIGVPEPQPEPVYATGLPDDETPLEPSHIAIAVNDLFNSKGSSPIAADVGDSLFIGLEIADTALVAPGYYASMGMGVPAGLAINAVTGRRPIVLVGDGAFQMTGWELGNCQKYGWSPIVIVLNNQSWEMLRGFQPNQTYHDLDDWHFADIAPSLGGRGIRVETCAELKRALDLAVDDESSFYLIEAMLPRSRTSMSLHKFTRAMRNLSAMKNE</sequence>
<evidence type="ECO:0000256" key="5">
    <source>
        <dbReference type="ARBA" id="ARBA00022793"/>
    </source>
</evidence>
<protein>
    <submittedName>
        <fullName evidence="14">Indole-3-pyruvate decarboxylase</fullName>
    </submittedName>
</protein>
<dbReference type="AlphaFoldDB" id="A0A074M4U0"/>
<accession>A0A074M4U0</accession>
<comment type="caution">
    <text evidence="14">The sequence shown here is derived from an EMBL/GenBank/DDBJ whole genome shotgun (WGS) entry which is preliminary data.</text>
</comment>
<dbReference type="PANTHER" id="PTHR43452:SF30">
    <property type="entry name" value="PYRUVATE DECARBOXYLASE ISOZYME 1-RELATED"/>
    <property type="match status" value="1"/>
</dbReference>
<keyword evidence="8" id="KW-0456">Lyase</keyword>
<dbReference type="PIRSF" id="PIRSF036565">
    <property type="entry name" value="Pyruvt_ip_decrb"/>
    <property type="match status" value="1"/>
</dbReference>
<dbReference type="InterPro" id="IPR047213">
    <property type="entry name" value="TPP_PYR_PDC_IPDC-like"/>
</dbReference>
<dbReference type="GO" id="GO:0000287">
    <property type="term" value="F:magnesium ion binding"/>
    <property type="evidence" value="ECO:0007669"/>
    <property type="project" value="InterPro"/>
</dbReference>
<keyword evidence="6 9" id="KW-0460">Magnesium</keyword>
<evidence type="ECO:0000313" key="14">
    <source>
        <dbReference type="EMBL" id="KEO89691.1"/>
    </source>
</evidence>
<organism evidence="14 15">
    <name type="scientific">Erythrobacter longus</name>
    <dbReference type="NCBI Taxonomy" id="1044"/>
    <lineage>
        <taxon>Bacteria</taxon>
        <taxon>Pseudomonadati</taxon>
        <taxon>Pseudomonadota</taxon>
        <taxon>Alphaproteobacteria</taxon>
        <taxon>Sphingomonadales</taxon>
        <taxon>Erythrobacteraceae</taxon>
        <taxon>Erythrobacter/Porphyrobacter group</taxon>
        <taxon>Erythrobacter</taxon>
    </lineage>
</organism>
<dbReference type="GO" id="GO:0009851">
    <property type="term" value="P:auxin biosynthetic process"/>
    <property type="evidence" value="ECO:0007669"/>
    <property type="project" value="InterPro"/>
</dbReference>
<dbReference type="GO" id="GO:0047434">
    <property type="term" value="F:indolepyruvate decarboxylase activity"/>
    <property type="evidence" value="ECO:0007669"/>
    <property type="project" value="InterPro"/>
</dbReference>
<comment type="cofactor">
    <cofactor evidence="1">
        <name>a metal cation</name>
        <dbReference type="ChEBI" id="CHEBI:25213"/>
    </cofactor>
</comment>
<evidence type="ECO:0000256" key="8">
    <source>
        <dbReference type="ARBA" id="ARBA00023239"/>
    </source>
</evidence>
<dbReference type="Pfam" id="PF02776">
    <property type="entry name" value="TPP_enzyme_N"/>
    <property type="match status" value="1"/>
</dbReference>
<dbReference type="GO" id="GO:0004737">
    <property type="term" value="F:pyruvate decarboxylase activity"/>
    <property type="evidence" value="ECO:0007669"/>
    <property type="project" value="TreeGrafter"/>
</dbReference>
<evidence type="ECO:0000256" key="1">
    <source>
        <dbReference type="ARBA" id="ARBA00001920"/>
    </source>
</evidence>
<comment type="cofactor">
    <cofactor evidence="9">
        <name>Mg(2+)</name>
        <dbReference type="ChEBI" id="CHEBI:18420"/>
    </cofactor>
    <text evidence="9">Binds 1 Mg(2+) per subunit.</text>
</comment>
<dbReference type="STRING" id="1044.EH31_11070"/>
<dbReference type="SUPFAM" id="SSF52467">
    <property type="entry name" value="DHS-like NAD/FAD-binding domain"/>
    <property type="match status" value="1"/>
</dbReference>
<evidence type="ECO:0000313" key="15">
    <source>
        <dbReference type="Proteomes" id="UP000027647"/>
    </source>
</evidence>
<dbReference type="InterPro" id="IPR012000">
    <property type="entry name" value="Thiamin_PyroP_enz_cen_dom"/>
</dbReference>
<evidence type="ECO:0000256" key="7">
    <source>
        <dbReference type="ARBA" id="ARBA00023052"/>
    </source>
</evidence>
<evidence type="ECO:0000256" key="2">
    <source>
        <dbReference type="ARBA" id="ARBA00001964"/>
    </source>
</evidence>
<evidence type="ECO:0000259" key="12">
    <source>
        <dbReference type="Pfam" id="PF02775"/>
    </source>
</evidence>
<feature type="domain" description="Thiamine pyrophosphate enzyme TPP-binding" evidence="12">
    <location>
        <begin position="396"/>
        <end position="518"/>
    </location>
</feature>
<evidence type="ECO:0000256" key="6">
    <source>
        <dbReference type="ARBA" id="ARBA00022842"/>
    </source>
</evidence>
<feature type="domain" description="Thiamine pyrophosphate enzyme N-terminal TPP-binding" evidence="13">
    <location>
        <begin position="6"/>
        <end position="117"/>
    </location>
</feature>
<dbReference type="SUPFAM" id="SSF52518">
    <property type="entry name" value="Thiamin diphosphate-binding fold (THDP-binding)"/>
    <property type="match status" value="2"/>
</dbReference>
<evidence type="ECO:0000259" key="13">
    <source>
        <dbReference type="Pfam" id="PF02776"/>
    </source>
</evidence>
<proteinExistence type="inferred from homology"/>
<dbReference type="InterPro" id="IPR011766">
    <property type="entry name" value="TPP_enzyme_TPP-bd"/>
</dbReference>
<dbReference type="Pfam" id="PF00205">
    <property type="entry name" value="TPP_enzyme_M"/>
    <property type="match status" value="1"/>
</dbReference>
<dbReference type="InterPro" id="IPR012001">
    <property type="entry name" value="Thiamin_PyroP_enz_TPP-bd_dom"/>
</dbReference>
<dbReference type="GO" id="GO:0005829">
    <property type="term" value="C:cytosol"/>
    <property type="evidence" value="ECO:0007669"/>
    <property type="project" value="TreeGrafter"/>
</dbReference>
<dbReference type="InterPro" id="IPR012110">
    <property type="entry name" value="PDC/IPDC-like"/>
</dbReference>
<reference evidence="14 15" key="1">
    <citation type="submission" date="2014-04" db="EMBL/GenBank/DDBJ databases">
        <title>A comprehensive comparison of genomes of Erythrobacter spp. strains.</title>
        <authorList>
            <person name="Zheng Q."/>
        </authorList>
    </citation>
    <scope>NUCLEOTIDE SEQUENCE [LARGE SCALE GENOMIC DNA]</scope>
    <source>
        <strain evidence="14 15">DSM 6997</strain>
    </source>
</reference>
<dbReference type="Gene3D" id="3.40.50.970">
    <property type="match status" value="2"/>
</dbReference>
<dbReference type="eggNOG" id="COG3961">
    <property type="taxonomic scope" value="Bacteria"/>
</dbReference>
<evidence type="ECO:0000256" key="4">
    <source>
        <dbReference type="ARBA" id="ARBA00022723"/>
    </source>
</evidence>
<dbReference type="InterPro" id="IPR017765">
    <property type="entry name" value="IPDC"/>
</dbReference>
<evidence type="ECO:0000259" key="11">
    <source>
        <dbReference type="Pfam" id="PF00205"/>
    </source>
</evidence>
<dbReference type="InterPro" id="IPR029035">
    <property type="entry name" value="DHS-like_NAD/FAD-binding_dom"/>
</dbReference>
<keyword evidence="5" id="KW-0210">Decarboxylase</keyword>
<dbReference type="GO" id="GO:0030976">
    <property type="term" value="F:thiamine pyrophosphate binding"/>
    <property type="evidence" value="ECO:0007669"/>
    <property type="project" value="InterPro"/>
</dbReference>
<evidence type="ECO:0000256" key="10">
    <source>
        <dbReference type="RuleBase" id="RU362132"/>
    </source>
</evidence>
<comment type="similarity">
    <text evidence="3 10">Belongs to the TPP enzyme family.</text>
</comment>
<keyword evidence="14" id="KW-0670">Pyruvate</keyword>
<name>A0A074M4U0_ERYLO</name>
<dbReference type="Proteomes" id="UP000027647">
    <property type="component" value="Unassembled WGS sequence"/>
</dbReference>
<feature type="domain" description="Thiamine pyrophosphate enzyme central" evidence="11">
    <location>
        <begin position="197"/>
        <end position="290"/>
    </location>
</feature>
<comment type="cofactor">
    <cofactor evidence="2">
        <name>thiamine diphosphate</name>
        <dbReference type="ChEBI" id="CHEBI:58937"/>
    </cofactor>
</comment>
<dbReference type="Pfam" id="PF02775">
    <property type="entry name" value="TPP_enzyme_C"/>
    <property type="match status" value="1"/>
</dbReference>
<dbReference type="CDD" id="cd07038">
    <property type="entry name" value="TPP_PYR_PDC_IPDC_like"/>
    <property type="match status" value="1"/>
</dbReference>
<dbReference type="NCBIfam" id="TIGR03394">
    <property type="entry name" value="indol_phenyl_DC"/>
    <property type="match status" value="1"/>
</dbReference>
<keyword evidence="7 10" id="KW-0786">Thiamine pyrophosphate</keyword>
<keyword evidence="15" id="KW-1185">Reference proteome</keyword>
<evidence type="ECO:0000256" key="3">
    <source>
        <dbReference type="ARBA" id="ARBA00007812"/>
    </source>
</evidence>
<dbReference type="GO" id="GO:0000949">
    <property type="term" value="P:aromatic amino acid family catabolic process to alcohol via Ehrlich pathway"/>
    <property type="evidence" value="ECO:0007669"/>
    <property type="project" value="TreeGrafter"/>
</dbReference>
<dbReference type="InterPro" id="IPR029061">
    <property type="entry name" value="THDP-binding"/>
</dbReference>
<dbReference type="Gene3D" id="3.40.50.1220">
    <property type="entry name" value="TPP-binding domain"/>
    <property type="match status" value="1"/>
</dbReference>
<dbReference type="PANTHER" id="PTHR43452">
    <property type="entry name" value="PYRUVATE DECARBOXYLASE"/>
    <property type="match status" value="1"/>
</dbReference>
<dbReference type="OrthoDB" id="4494979at2"/>
<keyword evidence="4 9" id="KW-0479">Metal-binding</keyword>
<gene>
    <name evidence="14" type="ORF">EH31_11070</name>
</gene>